<dbReference type="GO" id="GO:0016740">
    <property type="term" value="F:transferase activity"/>
    <property type="evidence" value="ECO:0007669"/>
    <property type="project" value="UniProtKB-KW"/>
</dbReference>
<dbReference type="SUPFAM" id="SSF52794">
    <property type="entry name" value="PTS system IIB component-like"/>
    <property type="match status" value="1"/>
</dbReference>
<dbReference type="Gene3D" id="3.40.50.2300">
    <property type="match status" value="1"/>
</dbReference>
<name>A0ABT6ZIX3_9ACTN</name>
<proteinExistence type="predicted"/>
<keyword evidence="4" id="KW-1185">Reference proteome</keyword>
<dbReference type="EMBL" id="JASJEX010000001">
    <property type="protein sequence ID" value="MDJ1129001.1"/>
    <property type="molecule type" value="Genomic_DNA"/>
</dbReference>
<comment type="caution">
    <text evidence="3">The sequence shown here is derived from an EMBL/GenBank/DDBJ whole genome shotgun (WGS) entry which is preliminary data.</text>
</comment>
<accession>A0ABT6ZIX3</accession>
<evidence type="ECO:0000313" key="3">
    <source>
        <dbReference type="EMBL" id="MDJ1129001.1"/>
    </source>
</evidence>
<dbReference type="InterPro" id="IPR013011">
    <property type="entry name" value="PTS_EIIB_2"/>
</dbReference>
<dbReference type="EC" id="2.7.1.-" evidence="3"/>
<evidence type="ECO:0000259" key="2">
    <source>
        <dbReference type="PROSITE" id="PS51099"/>
    </source>
</evidence>
<keyword evidence="3" id="KW-0813">Transport</keyword>
<dbReference type="InterPro" id="IPR003501">
    <property type="entry name" value="PTS_EIIB_2/3"/>
</dbReference>
<dbReference type="CDD" id="cd05566">
    <property type="entry name" value="PTS_IIB_galactitol"/>
    <property type="match status" value="1"/>
</dbReference>
<feature type="domain" description="PTS EIIB type-2" evidence="2">
    <location>
        <begin position="1"/>
        <end position="95"/>
    </location>
</feature>
<keyword evidence="3" id="KW-0762">Sugar transport</keyword>
<protein>
    <submittedName>
        <fullName evidence="3">PTS sugar transporter subunit IIB</fullName>
        <ecNumber evidence="3">2.7.1.-</ecNumber>
    </submittedName>
</protein>
<organism evidence="3 4">
    <name type="scientific">Kribbibacterium absianum</name>
    <dbReference type="NCBI Taxonomy" id="3044210"/>
    <lineage>
        <taxon>Bacteria</taxon>
        <taxon>Bacillati</taxon>
        <taxon>Actinomycetota</taxon>
        <taxon>Coriobacteriia</taxon>
        <taxon>Coriobacteriales</taxon>
        <taxon>Kribbibacteriaceae</taxon>
        <taxon>Kribbibacterium</taxon>
    </lineage>
</organism>
<evidence type="ECO:0000313" key="4">
    <source>
        <dbReference type="Proteomes" id="UP001431693"/>
    </source>
</evidence>
<evidence type="ECO:0000256" key="1">
    <source>
        <dbReference type="ARBA" id="ARBA00022679"/>
    </source>
</evidence>
<reference evidence="3" key="1">
    <citation type="submission" date="2023-05" db="EMBL/GenBank/DDBJ databases">
        <title>[olsenella] sp. nov., isolated from a pig farm feces dump.</title>
        <authorList>
            <person name="Chang Y.-H."/>
        </authorList>
    </citation>
    <scope>NUCLEOTIDE SEQUENCE</scope>
    <source>
        <strain evidence="3">YH-ols2217</strain>
    </source>
</reference>
<dbReference type="InterPro" id="IPR036095">
    <property type="entry name" value="PTS_EIIB-like_sf"/>
</dbReference>
<gene>
    <name evidence="3" type="ORF">QJ043_02740</name>
</gene>
<dbReference type="Pfam" id="PF02302">
    <property type="entry name" value="PTS_IIB"/>
    <property type="match status" value="1"/>
</dbReference>
<keyword evidence="1 3" id="KW-0808">Transferase</keyword>
<dbReference type="Proteomes" id="UP001431693">
    <property type="component" value="Unassembled WGS sequence"/>
</dbReference>
<dbReference type="PROSITE" id="PS51099">
    <property type="entry name" value="PTS_EIIB_TYPE_2"/>
    <property type="match status" value="1"/>
</dbReference>
<dbReference type="RefSeq" id="WP_283712635.1">
    <property type="nucleotide sequence ID" value="NZ_JASJEW010000001.1"/>
</dbReference>
<sequence length="95" mass="9859">MTSILVACGSGIATSTAVCNKIKDLLDTNGHAGDYTIKTTSIADAVPSSASADLVIATTVKPDGIECEFINGIPFLTGIGRQAVEQQILDFMANR</sequence>